<evidence type="ECO:0000313" key="2">
    <source>
        <dbReference type="EMBL" id="SDH26393.1"/>
    </source>
</evidence>
<dbReference type="AlphaFoldDB" id="A0A1G8B042"/>
<dbReference type="InterPro" id="IPR025112">
    <property type="entry name" value="PCMD"/>
</dbReference>
<feature type="domain" description="Putative carbohydrate metabolism" evidence="1">
    <location>
        <begin position="151"/>
        <end position="388"/>
    </location>
</feature>
<name>A0A1G8B042_9FLAO</name>
<dbReference type="Proteomes" id="UP000243588">
    <property type="component" value="Unassembled WGS sequence"/>
</dbReference>
<dbReference type="Gene3D" id="2.60.40.2340">
    <property type="match status" value="1"/>
</dbReference>
<protein>
    <submittedName>
        <fullName evidence="2">Carbohydrate metabolism domain-containing protein</fullName>
    </submittedName>
</protein>
<proteinExistence type="predicted"/>
<keyword evidence="3" id="KW-1185">Reference proteome</keyword>
<dbReference type="RefSeq" id="WP_090404373.1">
    <property type="nucleotide sequence ID" value="NZ_FNDQ01000001.1"/>
</dbReference>
<dbReference type="EMBL" id="FNDQ01000001">
    <property type="protein sequence ID" value="SDH26393.1"/>
    <property type="molecule type" value="Genomic_DNA"/>
</dbReference>
<dbReference type="Gene3D" id="2.60.120.890">
    <property type="entry name" value="BT2081, beta-jelly-roll domain"/>
    <property type="match status" value="1"/>
</dbReference>
<organism evidence="2 3">
    <name type="scientific">Myroides phaeus</name>
    <dbReference type="NCBI Taxonomy" id="702745"/>
    <lineage>
        <taxon>Bacteria</taxon>
        <taxon>Pseudomonadati</taxon>
        <taxon>Bacteroidota</taxon>
        <taxon>Flavobacteriia</taxon>
        <taxon>Flavobacteriales</taxon>
        <taxon>Flavobacteriaceae</taxon>
        <taxon>Myroides</taxon>
    </lineage>
</organism>
<accession>A0A1G8B042</accession>
<dbReference type="InterPro" id="IPR038653">
    <property type="entry name" value="Put_CMD_sf"/>
</dbReference>
<dbReference type="PROSITE" id="PS51257">
    <property type="entry name" value="PROKAR_LIPOPROTEIN"/>
    <property type="match status" value="1"/>
</dbReference>
<dbReference type="Pfam" id="PF13201">
    <property type="entry name" value="PCMD"/>
    <property type="match status" value="1"/>
</dbReference>
<evidence type="ECO:0000259" key="1">
    <source>
        <dbReference type="Pfam" id="PF13201"/>
    </source>
</evidence>
<gene>
    <name evidence="2" type="ORF">SAMN05421818_10141</name>
</gene>
<sequence>MRKNYLIFSLLTLIGIMLTSCIKEEAADQRADILAATFENQKEFLLTDPIIENESVVFRLKQNNDNMTFAPKFTLTPGATIVPANGSIHDFSKEAVTYTVTSESGQWEKTYTVSFIRSDFPTYFSMDNYRLANNKDNLPYSPDGVFKYDVYTEFLEYLPGTDGKLNPIWASGNSGFSIMPASTLKLTNPSGYPTTVTLDGYKKSGVLLQTILTGLDHSMSGFLKMPGIAAGNIFAGSFKLEIFSPAKSPKFGIPYNTKQKPAAIKGYYKYKAGDFFGNKNEFALKDLDKDTWDGYAILFEKTEKNNFLAGDHNFKSDKMVMVARVDSNLYSETDTWTAFEAPFKLLEGKTFDSTKEYMIAIVFTSSIQGGDFRGAIGSTLYIDEVELILEDN</sequence>
<reference evidence="3" key="1">
    <citation type="submission" date="2016-10" db="EMBL/GenBank/DDBJ databases">
        <authorList>
            <person name="Varghese N."/>
            <person name="Submissions S."/>
        </authorList>
    </citation>
    <scope>NUCLEOTIDE SEQUENCE [LARGE SCALE GENOMIC DNA]</scope>
    <source>
        <strain evidence="3">DSM 23313</strain>
    </source>
</reference>
<evidence type="ECO:0000313" key="3">
    <source>
        <dbReference type="Proteomes" id="UP000243588"/>
    </source>
</evidence>
<dbReference type="STRING" id="702745.SAMN05421818_10141"/>